<dbReference type="RefSeq" id="WP_309806483.1">
    <property type="nucleotide sequence ID" value="NZ_JAVDRD010000015.1"/>
</dbReference>
<name>A0ABU1MS27_9SPHN</name>
<dbReference type="Pfam" id="PF13590">
    <property type="entry name" value="DUF4136"/>
    <property type="match status" value="1"/>
</dbReference>
<organism evidence="3 4">
    <name type="scientific">Novosphingobium capsulatum</name>
    <dbReference type="NCBI Taxonomy" id="13688"/>
    <lineage>
        <taxon>Bacteria</taxon>
        <taxon>Pseudomonadati</taxon>
        <taxon>Pseudomonadota</taxon>
        <taxon>Alphaproteobacteria</taxon>
        <taxon>Sphingomonadales</taxon>
        <taxon>Sphingomonadaceae</taxon>
        <taxon>Novosphingobium</taxon>
    </lineage>
</organism>
<feature type="chain" id="PRO_5045881917" description="DUF4136 domain-containing protein" evidence="1">
    <location>
        <begin position="19"/>
        <end position="196"/>
    </location>
</feature>
<reference evidence="3 4" key="1">
    <citation type="submission" date="2023-07" db="EMBL/GenBank/DDBJ databases">
        <title>Sorghum-associated microbial communities from plants grown in Nebraska, USA.</title>
        <authorList>
            <person name="Schachtman D."/>
        </authorList>
    </citation>
    <scope>NUCLEOTIDE SEQUENCE [LARGE SCALE GENOMIC DNA]</scope>
    <source>
        <strain evidence="3 4">DS1027</strain>
    </source>
</reference>
<dbReference type="EMBL" id="JAVDRD010000015">
    <property type="protein sequence ID" value="MDR6513149.1"/>
    <property type="molecule type" value="Genomic_DNA"/>
</dbReference>
<dbReference type="Proteomes" id="UP001184150">
    <property type="component" value="Unassembled WGS sequence"/>
</dbReference>
<evidence type="ECO:0000313" key="4">
    <source>
        <dbReference type="Proteomes" id="UP001184150"/>
    </source>
</evidence>
<proteinExistence type="predicted"/>
<protein>
    <recommendedName>
        <fullName evidence="2">DUF4136 domain-containing protein</fullName>
    </recommendedName>
</protein>
<comment type="caution">
    <text evidence="3">The sequence shown here is derived from an EMBL/GenBank/DDBJ whole genome shotgun (WGS) entry which is preliminary data.</text>
</comment>
<accession>A0ABU1MS27</accession>
<gene>
    <name evidence="3" type="ORF">J2792_004039</name>
</gene>
<sequence>MRRLAFVMLMAAPLPALAAPVQVTRFTTPEITARQGHDAVAVVSVGGGPTADPQSLADQPWLMAVQREVAGLGFGAATPGAADLVAEVQVSREAQVRGGGNGPVSLGVGGSTGGWHSGVGLGLGFNIGGGPRRVDATFLRVVLRDRVSGQPLWEGRAENAEKTGSAAASADVLAPRMAHALFAGFPGKSGDTISVK</sequence>
<evidence type="ECO:0000313" key="3">
    <source>
        <dbReference type="EMBL" id="MDR6513149.1"/>
    </source>
</evidence>
<evidence type="ECO:0000259" key="2">
    <source>
        <dbReference type="Pfam" id="PF13590"/>
    </source>
</evidence>
<keyword evidence="1" id="KW-0732">Signal</keyword>
<feature type="signal peptide" evidence="1">
    <location>
        <begin position="1"/>
        <end position="18"/>
    </location>
</feature>
<dbReference type="InterPro" id="IPR025411">
    <property type="entry name" value="DUF4136"/>
</dbReference>
<evidence type="ECO:0000256" key="1">
    <source>
        <dbReference type="SAM" id="SignalP"/>
    </source>
</evidence>
<feature type="domain" description="DUF4136" evidence="2">
    <location>
        <begin position="54"/>
        <end position="187"/>
    </location>
</feature>
<keyword evidence="4" id="KW-1185">Reference proteome</keyword>